<evidence type="ECO:0000313" key="1">
    <source>
        <dbReference type="EMBL" id="GAG12025.1"/>
    </source>
</evidence>
<dbReference type="EMBL" id="BARS01026127">
    <property type="protein sequence ID" value="GAG12025.1"/>
    <property type="molecule type" value="Genomic_DNA"/>
</dbReference>
<name>X0V1Q1_9ZZZZ</name>
<reference evidence="1" key="1">
    <citation type="journal article" date="2014" name="Front. Microbiol.">
        <title>High frequency of phylogenetically diverse reductive dehalogenase-homologous genes in deep subseafloor sedimentary metagenomes.</title>
        <authorList>
            <person name="Kawai M."/>
            <person name="Futagami T."/>
            <person name="Toyoda A."/>
            <person name="Takaki Y."/>
            <person name="Nishi S."/>
            <person name="Hori S."/>
            <person name="Arai W."/>
            <person name="Tsubouchi T."/>
            <person name="Morono Y."/>
            <person name="Uchiyama I."/>
            <person name="Ito T."/>
            <person name="Fujiyama A."/>
            <person name="Inagaki F."/>
            <person name="Takami H."/>
        </authorList>
    </citation>
    <scope>NUCLEOTIDE SEQUENCE</scope>
    <source>
        <strain evidence="1">Expedition CK06-06</strain>
    </source>
</reference>
<protein>
    <submittedName>
        <fullName evidence="1">Uncharacterized protein</fullName>
    </submittedName>
</protein>
<proteinExistence type="predicted"/>
<comment type="caution">
    <text evidence="1">The sequence shown here is derived from an EMBL/GenBank/DDBJ whole genome shotgun (WGS) entry which is preliminary data.</text>
</comment>
<organism evidence="1">
    <name type="scientific">marine sediment metagenome</name>
    <dbReference type="NCBI Taxonomy" id="412755"/>
    <lineage>
        <taxon>unclassified sequences</taxon>
        <taxon>metagenomes</taxon>
        <taxon>ecological metagenomes</taxon>
    </lineage>
</organism>
<sequence>MDLRGREMPAALERELKETARKKGLSKKRAGAYVYGTLRKTGWKPKKKRSLISQAIRS</sequence>
<dbReference type="AlphaFoldDB" id="X0V1Q1"/>
<accession>X0V1Q1</accession>
<gene>
    <name evidence="1" type="ORF">S01H1_41209</name>
</gene>